<dbReference type="PROSITE" id="PS52016">
    <property type="entry name" value="TONB_DEPENDENT_REC_3"/>
    <property type="match status" value="1"/>
</dbReference>
<gene>
    <name evidence="12" type="ORF">CRD36_02395</name>
</gene>
<evidence type="ECO:0000313" key="12">
    <source>
        <dbReference type="EMBL" id="PHZ85564.1"/>
    </source>
</evidence>
<comment type="caution">
    <text evidence="12">The sequence shown here is derived from an EMBL/GenBank/DDBJ whole genome shotgun (WGS) entry which is preliminary data.</text>
</comment>
<evidence type="ECO:0008006" key="14">
    <source>
        <dbReference type="Google" id="ProtNLM"/>
    </source>
</evidence>
<dbReference type="GO" id="GO:0009279">
    <property type="term" value="C:cell outer membrane"/>
    <property type="evidence" value="ECO:0007669"/>
    <property type="project" value="UniProtKB-SubCell"/>
</dbReference>
<evidence type="ECO:0000256" key="5">
    <source>
        <dbReference type="ARBA" id="ARBA00023077"/>
    </source>
</evidence>
<dbReference type="Gene3D" id="2.170.130.10">
    <property type="entry name" value="TonB-dependent receptor, plug domain"/>
    <property type="match status" value="1"/>
</dbReference>
<dbReference type="EMBL" id="PDEM01000009">
    <property type="protein sequence ID" value="PHZ85564.1"/>
    <property type="molecule type" value="Genomic_DNA"/>
</dbReference>
<feature type="domain" description="TonB-dependent receptor plug" evidence="11">
    <location>
        <begin position="36"/>
        <end position="151"/>
    </location>
</feature>
<reference evidence="12 13" key="1">
    <citation type="submission" date="2017-10" db="EMBL/GenBank/DDBJ databases">
        <title>Frigbacter circumglobatus gen. nov. sp. nov., isolated from sediment cultured in situ.</title>
        <authorList>
            <person name="Zhao Z."/>
        </authorList>
    </citation>
    <scope>NUCLEOTIDE SEQUENCE [LARGE SCALE GENOMIC DNA]</scope>
    <source>
        <strain evidence="12 13">ZYL</strain>
    </source>
</reference>
<evidence type="ECO:0000256" key="2">
    <source>
        <dbReference type="ARBA" id="ARBA00022448"/>
    </source>
</evidence>
<dbReference type="InterPro" id="IPR036942">
    <property type="entry name" value="Beta-barrel_TonB_sf"/>
</dbReference>
<keyword evidence="7 8" id="KW-0998">Cell outer membrane</keyword>
<dbReference type="Gene3D" id="2.40.170.20">
    <property type="entry name" value="TonB-dependent receptor, beta-barrel domain"/>
    <property type="match status" value="1"/>
</dbReference>
<evidence type="ECO:0000256" key="8">
    <source>
        <dbReference type="PROSITE-ProRule" id="PRU01360"/>
    </source>
</evidence>
<dbReference type="Pfam" id="PF00593">
    <property type="entry name" value="TonB_dep_Rec_b-barrel"/>
    <property type="match status" value="1"/>
</dbReference>
<dbReference type="InParanoid" id="A0A2G4YTA6"/>
<comment type="similarity">
    <text evidence="8 9">Belongs to the TonB-dependent receptor family.</text>
</comment>
<dbReference type="InterPro" id="IPR000531">
    <property type="entry name" value="Beta-barrel_TonB"/>
</dbReference>
<proteinExistence type="inferred from homology"/>
<sequence>MSVAMSNTTLAQNAAEEPVFEEVIVTGSRIARDEFSSASPISTFDATELTNAGVTSVDDFLKDIPAFTGFQLGSTTNNGNNGAKMVDLRGLGIKRTLVLINGRRQVGSFIGGNSDVGAVDMNSIPMALVKRIEVLKDGASTAYGSDALSGVVNVILQDDYEGFEVSADYGAGTENWDAENWSVSALGGVSSDRGNFTASMQYTTQKEIKQDSRSWAEFGLYPTLDAATDKFVPQQLGSSNSRRIRGLSQGALDAIVAAGGPNTGNYIVDAGTGVVRAFTGTDTYNYSAVNALVTPNERWQFATTGHYDLVDDSSVGSLEAYMETSYTKRESHQRLAPDASFGVTPSFNGHWNDLVPSSNPFNPFGDNAAGPDGILGNADDLNPWGISGEDVRINRRFVESGGRLFRQSASTFRMVAGLRGDIKDNLSWDASYTFADNEMSNETKFYHRFDRWEIAVDPALCAANTACTAAGLLNPFGDYGSISEDQMTFLAADSLKDLFLNRMHQWQFNLTGDTEGMLELPGGPIGWAIGFENRTESAEFKPDEFIGGGLTTGGASSPLDGEQSVKEYYAEFLMPILADAAFAKDLSLEASIRHSNYSTAAGKTTNYRVGLNYAPIDDVRFRAVYSTGFRAPNIVEAQEGGTVSNFPVFEDPCEFYNRRTDANENLAANCLADGFGPDFEWGFQWQAQVDQTTNPDLKPEESRSITLGAVFTPTALPNLSVSVDYWNIKVDNFIQVINYNDIIRTCYNAADRSTTPACQVFSSGLNGRDAADQGGPDIANIPLNNLGKLETDGVDVNVNYHHDLNSEVVTGLNANISTTWMNSRKETFPLIGTRERIGTAAGAAIFPEWRMTTSLGLEGENWYVTWDTRYIGKTLDDYRPAQLTDDNVAEAVWYHDLTASYSYKDTTLTLGINNLTNVEPPRFHSAFNANTEPGTYDVIGRRVWAKVTKKF</sequence>
<accession>A0A2G4YTA6</accession>
<keyword evidence="13" id="KW-1185">Reference proteome</keyword>
<evidence type="ECO:0000256" key="3">
    <source>
        <dbReference type="ARBA" id="ARBA00022452"/>
    </source>
</evidence>
<protein>
    <recommendedName>
        <fullName evidence="14">TonB-dependent receptor</fullName>
    </recommendedName>
</protein>
<evidence type="ECO:0000313" key="13">
    <source>
        <dbReference type="Proteomes" id="UP000229730"/>
    </source>
</evidence>
<dbReference type="Pfam" id="PF07715">
    <property type="entry name" value="Plug"/>
    <property type="match status" value="1"/>
</dbReference>
<keyword evidence="2 8" id="KW-0813">Transport</keyword>
<evidence type="ECO:0000256" key="1">
    <source>
        <dbReference type="ARBA" id="ARBA00004571"/>
    </source>
</evidence>
<dbReference type="PANTHER" id="PTHR47234:SF2">
    <property type="entry name" value="TONB-DEPENDENT RECEPTOR"/>
    <property type="match status" value="1"/>
</dbReference>
<comment type="subcellular location">
    <subcellularLocation>
        <location evidence="1 8">Cell outer membrane</location>
        <topology evidence="1 8">Multi-pass membrane protein</topology>
    </subcellularLocation>
</comment>
<dbReference type="InterPro" id="IPR012910">
    <property type="entry name" value="Plug_dom"/>
</dbReference>
<dbReference type="AlphaFoldDB" id="A0A2G4YTA6"/>
<keyword evidence="4 8" id="KW-0812">Transmembrane</keyword>
<dbReference type="InterPro" id="IPR037066">
    <property type="entry name" value="Plug_dom_sf"/>
</dbReference>
<dbReference type="Proteomes" id="UP000229730">
    <property type="component" value="Unassembled WGS sequence"/>
</dbReference>
<evidence type="ECO:0000259" key="11">
    <source>
        <dbReference type="Pfam" id="PF07715"/>
    </source>
</evidence>
<name>A0A2G4YTA6_9PROT</name>
<keyword evidence="5 9" id="KW-0798">TonB box</keyword>
<feature type="domain" description="TonB-dependent receptor-like beta-barrel" evidence="10">
    <location>
        <begin position="399"/>
        <end position="915"/>
    </location>
</feature>
<evidence type="ECO:0000256" key="9">
    <source>
        <dbReference type="RuleBase" id="RU003357"/>
    </source>
</evidence>
<keyword evidence="3 8" id="KW-1134">Transmembrane beta strand</keyword>
<evidence type="ECO:0000256" key="6">
    <source>
        <dbReference type="ARBA" id="ARBA00023136"/>
    </source>
</evidence>
<dbReference type="PANTHER" id="PTHR47234">
    <property type="match status" value="1"/>
</dbReference>
<evidence type="ECO:0000259" key="10">
    <source>
        <dbReference type="Pfam" id="PF00593"/>
    </source>
</evidence>
<keyword evidence="6 8" id="KW-0472">Membrane</keyword>
<dbReference type="SUPFAM" id="SSF56935">
    <property type="entry name" value="Porins"/>
    <property type="match status" value="1"/>
</dbReference>
<evidence type="ECO:0000256" key="4">
    <source>
        <dbReference type="ARBA" id="ARBA00022692"/>
    </source>
</evidence>
<dbReference type="InterPro" id="IPR039426">
    <property type="entry name" value="TonB-dep_rcpt-like"/>
</dbReference>
<evidence type="ECO:0000256" key="7">
    <source>
        <dbReference type="ARBA" id="ARBA00023237"/>
    </source>
</evidence>
<organism evidence="12 13">
    <name type="scientific">Paremcibacter congregatus</name>
    <dbReference type="NCBI Taxonomy" id="2043170"/>
    <lineage>
        <taxon>Bacteria</taxon>
        <taxon>Pseudomonadati</taxon>
        <taxon>Pseudomonadota</taxon>
        <taxon>Alphaproteobacteria</taxon>
        <taxon>Emcibacterales</taxon>
        <taxon>Emcibacteraceae</taxon>
        <taxon>Paremcibacter</taxon>
    </lineage>
</organism>